<feature type="domain" description="SH3b" evidence="1">
    <location>
        <begin position="106"/>
        <end position="183"/>
    </location>
</feature>
<dbReference type="Gene3D" id="2.30.30.40">
    <property type="entry name" value="SH3 Domains"/>
    <property type="match status" value="1"/>
</dbReference>
<dbReference type="AlphaFoldDB" id="A0A3P3XHX3"/>
<name>A0A3P3XHX3_9SPIR</name>
<organism evidence="2">
    <name type="scientific">uncultured spirochete</name>
    <dbReference type="NCBI Taxonomy" id="156406"/>
    <lineage>
        <taxon>Bacteria</taxon>
        <taxon>Pseudomonadati</taxon>
        <taxon>Spirochaetota</taxon>
        <taxon>Spirochaetia</taxon>
        <taxon>Spirochaetales</taxon>
        <taxon>environmental samples</taxon>
    </lineage>
</organism>
<dbReference type="EMBL" id="FWDM01000014">
    <property type="protein sequence ID" value="SLM12015.1"/>
    <property type="molecule type" value="Genomic_DNA"/>
</dbReference>
<protein>
    <recommendedName>
        <fullName evidence="1">SH3b domain-containing protein</fullName>
    </recommendedName>
</protein>
<gene>
    <name evidence="2" type="ORF">SPIROBIBN47_210175</name>
</gene>
<dbReference type="Pfam" id="PF08239">
    <property type="entry name" value="SH3_3"/>
    <property type="match status" value="1"/>
</dbReference>
<evidence type="ECO:0000259" key="1">
    <source>
        <dbReference type="PROSITE" id="PS51781"/>
    </source>
</evidence>
<evidence type="ECO:0000313" key="2">
    <source>
        <dbReference type="EMBL" id="SLM12015.1"/>
    </source>
</evidence>
<accession>A0A3P3XHX3</accession>
<sequence length="506" mass="54270">MSLNSNENMHAARFLLIGLVLALVFSTLGIGCARLEGWGVVIWSVKGTTAKAGAVVPVYLKSNISKTYVIGLPDDSKAKIEVPLSTLEFFSSKNAAEKRAKEFAPFASLYLSAGRDGLPVREKPSVSTRRVYRLRLGESVKVLSRVDGEAVFTGGRALPGEWYFVQATDGTRGYVFSNTMVLYEEKENAAAPVIGTSPAPSAALLDMIYAQPWRPAYYQLMLDDDAVDPDLFALQYGLFADAKNSQVRIELPGYSSVFRFSSVSQGGDWLIFEGSKLRVRFENESTIVADWSGTDSVLPDEGWGSNAQSARFIKLDTSIPVVLSGENSRRDSELKAFFQRSAMAQSNATSASTSTSTITFLSDLAGILSIDARGTFEWSHTDQLPAGFAPEILAGSAGAAIPGAPATGAPTTAGPASNAPASSAATASVPIKGKIRFGLHLGTSLSSAWMGGFSLLVGDKPDREDYVYRFENGQLVIAKASPVTLRGTTESLDSRFSFVNYYLVVK</sequence>
<dbReference type="InterPro" id="IPR003646">
    <property type="entry name" value="SH3-like_bac-type"/>
</dbReference>
<reference evidence="2" key="1">
    <citation type="submission" date="2017-02" db="EMBL/GenBank/DDBJ databases">
        <authorList>
            <person name="Regsiter A."/>
            <person name="William W."/>
        </authorList>
    </citation>
    <scope>NUCLEOTIDE SEQUENCE</scope>
    <source>
        <strain evidence="2">Bib</strain>
    </source>
</reference>
<dbReference type="PROSITE" id="PS51781">
    <property type="entry name" value="SH3B"/>
    <property type="match status" value="1"/>
</dbReference>
<proteinExistence type="predicted"/>